<dbReference type="Proteomes" id="UP000294593">
    <property type="component" value="Unassembled WGS sequence"/>
</dbReference>
<accession>A0A4R6R136</accession>
<name>A0A4R6R136_9BURK</name>
<gene>
    <name evidence="3" type="ORF">EV672_1142</name>
</gene>
<proteinExistence type="predicted"/>
<organism evidence="3 4">
    <name type="scientific">Aquabacterium commune</name>
    <dbReference type="NCBI Taxonomy" id="70586"/>
    <lineage>
        <taxon>Bacteria</taxon>
        <taxon>Pseudomonadati</taxon>
        <taxon>Pseudomonadota</taxon>
        <taxon>Betaproteobacteria</taxon>
        <taxon>Burkholderiales</taxon>
        <taxon>Aquabacterium</taxon>
    </lineage>
</organism>
<dbReference type="EMBL" id="SNXW01000014">
    <property type="protein sequence ID" value="TDP79373.1"/>
    <property type="molecule type" value="Genomic_DNA"/>
</dbReference>
<keyword evidence="2" id="KW-0732">Signal</keyword>
<sequence length="247" mass="27335">MGAGERRGVPLQGRAAGVVTRALCLAMALALGACATVDGPARPEHLHWDYERDGLGIRDNDRKASMFSEFTRGRLLSRLEGSPTLDNFELSPSELHAAIVSALAPPRHFLTAMPRSGTSRTSLAPEGAAAAPADRTADGDERSWGIASSNEGQITTDWQRIQGREAGFLWWKKRYDTEVRHVITVKQAFRSSSLSSYSIETEVRERPNANYDWAPANPELGRTSFERIKGQLWAFIQVQSNRKKARK</sequence>
<reference evidence="3 4" key="1">
    <citation type="submission" date="2019-03" db="EMBL/GenBank/DDBJ databases">
        <title>Genomic Encyclopedia of Type Strains, Phase IV (KMG-IV): sequencing the most valuable type-strain genomes for metagenomic binning, comparative biology and taxonomic classification.</title>
        <authorList>
            <person name="Goeker M."/>
        </authorList>
    </citation>
    <scope>NUCLEOTIDE SEQUENCE [LARGE SCALE GENOMIC DNA]</scope>
    <source>
        <strain evidence="3 4">DSM 11901</strain>
    </source>
</reference>
<protein>
    <submittedName>
        <fullName evidence="3">Uncharacterized protein</fullName>
    </submittedName>
</protein>
<keyword evidence="4" id="KW-1185">Reference proteome</keyword>
<feature type="signal peptide" evidence="2">
    <location>
        <begin position="1"/>
        <end position="35"/>
    </location>
</feature>
<dbReference type="PROSITE" id="PS51257">
    <property type="entry name" value="PROKAR_LIPOPROTEIN"/>
    <property type="match status" value="1"/>
</dbReference>
<comment type="caution">
    <text evidence="3">The sequence shown here is derived from an EMBL/GenBank/DDBJ whole genome shotgun (WGS) entry which is preliminary data.</text>
</comment>
<feature type="region of interest" description="Disordered" evidence="1">
    <location>
        <begin position="114"/>
        <end position="147"/>
    </location>
</feature>
<dbReference type="AlphaFoldDB" id="A0A4R6R136"/>
<evidence type="ECO:0000256" key="2">
    <source>
        <dbReference type="SAM" id="SignalP"/>
    </source>
</evidence>
<evidence type="ECO:0000313" key="3">
    <source>
        <dbReference type="EMBL" id="TDP79373.1"/>
    </source>
</evidence>
<feature type="chain" id="PRO_5020596376" evidence="2">
    <location>
        <begin position="36"/>
        <end position="247"/>
    </location>
</feature>
<feature type="compositionally biased region" description="Low complexity" evidence="1">
    <location>
        <begin position="124"/>
        <end position="134"/>
    </location>
</feature>
<evidence type="ECO:0000256" key="1">
    <source>
        <dbReference type="SAM" id="MobiDB-lite"/>
    </source>
</evidence>
<evidence type="ECO:0000313" key="4">
    <source>
        <dbReference type="Proteomes" id="UP000294593"/>
    </source>
</evidence>